<dbReference type="EMBL" id="JABSTQ010011068">
    <property type="protein sequence ID" value="KAG0415454.1"/>
    <property type="molecule type" value="Genomic_DNA"/>
</dbReference>
<evidence type="ECO:0000313" key="1">
    <source>
        <dbReference type="EMBL" id="KAG0415454.1"/>
    </source>
</evidence>
<comment type="caution">
    <text evidence="1">The sequence shown here is derived from an EMBL/GenBank/DDBJ whole genome shotgun (WGS) entry which is preliminary data.</text>
</comment>
<protein>
    <submittedName>
        <fullName evidence="1">Uncharacterized protein</fullName>
    </submittedName>
</protein>
<name>A0AC60P7S6_IXOPE</name>
<accession>A0AC60P7S6</accession>
<evidence type="ECO:0000313" key="2">
    <source>
        <dbReference type="Proteomes" id="UP000805193"/>
    </source>
</evidence>
<sequence>MNRLVCSSPAKTEQVVPPSPQHRMPLLPAFRRSQPRGGGVKKLVRNRGEDRGAVAEGRKVRPTSISHRHNLRPGASVELPSALPQCTPPPLAPRFPPPTTEPREHCSLL</sequence>
<keyword evidence="2" id="KW-1185">Reference proteome</keyword>
<gene>
    <name evidence="1" type="ORF">HPB47_007377</name>
</gene>
<reference evidence="1 2" key="1">
    <citation type="journal article" date="2020" name="Cell">
        <title>Large-Scale Comparative Analyses of Tick Genomes Elucidate Their Genetic Diversity and Vector Capacities.</title>
        <authorList>
            <consortium name="Tick Genome and Microbiome Consortium (TIGMIC)"/>
            <person name="Jia N."/>
            <person name="Wang J."/>
            <person name="Shi W."/>
            <person name="Du L."/>
            <person name="Sun Y."/>
            <person name="Zhan W."/>
            <person name="Jiang J.F."/>
            <person name="Wang Q."/>
            <person name="Zhang B."/>
            <person name="Ji P."/>
            <person name="Bell-Sakyi L."/>
            <person name="Cui X.M."/>
            <person name="Yuan T.T."/>
            <person name="Jiang B.G."/>
            <person name="Yang W.F."/>
            <person name="Lam T.T."/>
            <person name="Chang Q.C."/>
            <person name="Ding S.J."/>
            <person name="Wang X.J."/>
            <person name="Zhu J.G."/>
            <person name="Ruan X.D."/>
            <person name="Zhao L."/>
            <person name="Wei J.T."/>
            <person name="Ye R.Z."/>
            <person name="Que T.C."/>
            <person name="Du C.H."/>
            <person name="Zhou Y.H."/>
            <person name="Cheng J.X."/>
            <person name="Dai P.F."/>
            <person name="Guo W.B."/>
            <person name="Han X.H."/>
            <person name="Huang E.J."/>
            <person name="Li L.F."/>
            <person name="Wei W."/>
            <person name="Gao Y.C."/>
            <person name="Liu J.Z."/>
            <person name="Shao H.Z."/>
            <person name="Wang X."/>
            <person name="Wang C.C."/>
            <person name="Yang T.C."/>
            <person name="Huo Q.B."/>
            <person name="Li W."/>
            <person name="Chen H.Y."/>
            <person name="Chen S.E."/>
            <person name="Zhou L.G."/>
            <person name="Ni X.B."/>
            <person name="Tian J.H."/>
            <person name="Sheng Y."/>
            <person name="Liu T."/>
            <person name="Pan Y.S."/>
            <person name="Xia L.Y."/>
            <person name="Li J."/>
            <person name="Zhao F."/>
            <person name="Cao W.C."/>
        </authorList>
    </citation>
    <scope>NUCLEOTIDE SEQUENCE [LARGE SCALE GENOMIC DNA]</scope>
    <source>
        <strain evidence="1">Iper-2018</strain>
    </source>
</reference>
<proteinExistence type="predicted"/>
<dbReference type="Proteomes" id="UP000805193">
    <property type="component" value="Unassembled WGS sequence"/>
</dbReference>
<organism evidence="1 2">
    <name type="scientific">Ixodes persulcatus</name>
    <name type="common">Taiga tick</name>
    <dbReference type="NCBI Taxonomy" id="34615"/>
    <lineage>
        <taxon>Eukaryota</taxon>
        <taxon>Metazoa</taxon>
        <taxon>Ecdysozoa</taxon>
        <taxon>Arthropoda</taxon>
        <taxon>Chelicerata</taxon>
        <taxon>Arachnida</taxon>
        <taxon>Acari</taxon>
        <taxon>Parasitiformes</taxon>
        <taxon>Ixodida</taxon>
        <taxon>Ixodoidea</taxon>
        <taxon>Ixodidae</taxon>
        <taxon>Ixodinae</taxon>
        <taxon>Ixodes</taxon>
    </lineage>
</organism>